<accession>A0ABV0XPU2</accession>
<evidence type="ECO:0000313" key="1">
    <source>
        <dbReference type="EMBL" id="MEQ2283370.1"/>
    </source>
</evidence>
<dbReference type="Proteomes" id="UP001469553">
    <property type="component" value="Unassembled WGS sequence"/>
</dbReference>
<evidence type="ECO:0000313" key="2">
    <source>
        <dbReference type="Proteomes" id="UP001469553"/>
    </source>
</evidence>
<dbReference type="EMBL" id="JAHRIP010010018">
    <property type="protein sequence ID" value="MEQ2283370.1"/>
    <property type="molecule type" value="Genomic_DNA"/>
</dbReference>
<protein>
    <submittedName>
        <fullName evidence="1">Uncharacterized protein</fullName>
    </submittedName>
</protein>
<sequence>MRGLHPHRSSPTIKTETCFCCSHHRSSLGAAVVSLYPRHFALSPHSQLKIYKMSPPSLSVQVPLLSPSLNAPTALIRRNIYNLIIVRSQEDSDVMFFGDIYSSLVPVRGSFVCLCCLL</sequence>
<organism evidence="1 2">
    <name type="scientific">Ameca splendens</name>
    <dbReference type="NCBI Taxonomy" id="208324"/>
    <lineage>
        <taxon>Eukaryota</taxon>
        <taxon>Metazoa</taxon>
        <taxon>Chordata</taxon>
        <taxon>Craniata</taxon>
        <taxon>Vertebrata</taxon>
        <taxon>Euteleostomi</taxon>
        <taxon>Actinopterygii</taxon>
        <taxon>Neopterygii</taxon>
        <taxon>Teleostei</taxon>
        <taxon>Neoteleostei</taxon>
        <taxon>Acanthomorphata</taxon>
        <taxon>Ovalentaria</taxon>
        <taxon>Atherinomorphae</taxon>
        <taxon>Cyprinodontiformes</taxon>
        <taxon>Goodeidae</taxon>
        <taxon>Ameca</taxon>
    </lineage>
</organism>
<proteinExistence type="predicted"/>
<name>A0ABV0XPU2_9TELE</name>
<gene>
    <name evidence="1" type="ORF">AMECASPLE_010550</name>
</gene>
<comment type="caution">
    <text evidence="1">The sequence shown here is derived from an EMBL/GenBank/DDBJ whole genome shotgun (WGS) entry which is preliminary data.</text>
</comment>
<reference evidence="1 2" key="1">
    <citation type="submission" date="2021-06" db="EMBL/GenBank/DDBJ databases">
        <authorList>
            <person name="Palmer J.M."/>
        </authorList>
    </citation>
    <scope>NUCLEOTIDE SEQUENCE [LARGE SCALE GENOMIC DNA]</scope>
    <source>
        <strain evidence="1 2">AS_MEX2019</strain>
        <tissue evidence="1">Muscle</tissue>
    </source>
</reference>
<keyword evidence="2" id="KW-1185">Reference proteome</keyword>